<keyword evidence="2" id="KW-1185">Reference proteome</keyword>
<name>A0A4C1WL41_EUMVA</name>
<dbReference type="OrthoDB" id="10022108at2759"/>
<evidence type="ECO:0000313" key="2">
    <source>
        <dbReference type="Proteomes" id="UP000299102"/>
    </source>
</evidence>
<protein>
    <submittedName>
        <fullName evidence="1">Uncharacterized protein</fullName>
    </submittedName>
</protein>
<dbReference type="AlphaFoldDB" id="A0A4C1WL41"/>
<reference evidence="1 2" key="1">
    <citation type="journal article" date="2019" name="Commun. Biol.">
        <title>The bagworm genome reveals a unique fibroin gene that provides high tensile strength.</title>
        <authorList>
            <person name="Kono N."/>
            <person name="Nakamura H."/>
            <person name="Ohtoshi R."/>
            <person name="Tomita M."/>
            <person name="Numata K."/>
            <person name="Arakawa K."/>
        </authorList>
    </citation>
    <scope>NUCLEOTIDE SEQUENCE [LARGE SCALE GENOMIC DNA]</scope>
</reference>
<comment type="caution">
    <text evidence="1">The sequence shown here is derived from an EMBL/GenBank/DDBJ whole genome shotgun (WGS) entry which is preliminary data.</text>
</comment>
<dbReference type="Proteomes" id="UP000299102">
    <property type="component" value="Unassembled WGS sequence"/>
</dbReference>
<gene>
    <name evidence="1" type="ORF">EVAR_37177_1</name>
</gene>
<organism evidence="1 2">
    <name type="scientific">Eumeta variegata</name>
    <name type="common">Bagworm moth</name>
    <name type="synonym">Eumeta japonica</name>
    <dbReference type="NCBI Taxonomy" id="151549"/>
    <lineage>
        <taxon>Eukaryota</taxon>
        <taxon>Metazoa</taxon>
        <taxon>Ecdysozoa</taxon>
        <taxon>Arthropoda</taxon>
        <taxon>Hexapoda</taxon>
        <taxon>Insecta</taxon>
        <taxon>Pterygota</taxon>
        <taxon>Neoptera</taxon>
        <taxon>Endopterygota</taxon>
        <taxon>Lepidoptera</taxon>
        <taxon>Glossata</taxon>
        <taxon>Ditrysia</taxon>
        <taxon>Tineoidea</taxon>
        <taxon>Psychidae</taxon>
        <taxon>Oiketicinae</taxon>
        <taxon>Eumeta</taxon>
    </lineage>
</organism>
<proteinExistence type="predicted"/>
<accession>A0A4C1WL41</accession>
<dbReference type="EMBL" id="BGZK01000572">
    <property type="protein sequence ID" value="GBP51019.1"/>
    <property type="molecule type" value="Genomic_DNA"/>
</dbReference>
<evidence type="ECO:0000313" key="1">
    <source>
        <dbReference type="EMBL" id="GBP51019.1"/>
    </source>
</evidence>
<sequence>MPTKTVRRMAFERCLSLAAKFDSIAEEVKTTTNVLGYYNVLETLIYGEQKKAGCACLPAEEDAKLERSLEVSNVN</sequence>